<name>A0A7S3LP69_9STRA</name>
<evidence type="ECO:0000256" key="1">
    <source>
        <dbReference type="SAM" id="MobiDB-lite"/>
    </source>
</evidence>
<feature type="region of interest" description="Disordered" evidence="1">
    <location>
        <begin position="665"/>
        <end position="688"/>
    </location>
</feature>
<dbReference type="PANTHER" id="PTHR13318:SF247">
    <property type="entry name" value="GH16156P"/>
    <property type="match status" value="1"/>
</dbReference>
<feature type="domain" description="F-box/LRR-repeat protein 15-like leucin rich repeat" evidence="2">
    <location>
        <begin position="429"/>
        <end position="579"/>
    </location>
</feature>
<gene>
    <name evidence="3" type="ORF">ASTO00021_LOCUS6461</name>
</gene>
<evidence type="ECO:0000313" key="3">
    <source>
        <dbReference type="EMBL" id="CAE0436195.1"/>
    </source>
</evidence>
<dbReference type="AlphaFoldDB" id="A0A7S3LP69"/>
<accession>A0A7S3LP69</accession>
<dbReference type="InterPro" id="IPR032675">
    <property type="entry name" value="LRR_dom_sf"/>
</dbReference>
<reference evidence="3" key="1">
    <citation type="submission" date="2021-01" db="EMBL/GenBank/DDBJ databases">
        <authorList>
            <person name="Corre E."/>
            <person name="Pelletier E."/>
            <person name="Niang G."/>
            <person name="Scheremetjew M."/>
            <person name="Finn R."/>
            <person name="Kale V."/>
            <person name="Holt S."/>
            <person name="Cochrane G."/>
            <person name="Meng A."/>
            <person name="Brown T."/>
            <person name="Cohen L."/>
        </authorList>
    </citation>
    <scope>NUCLEOTIDE SEQUENCE</scope>
    <source>
        <strain evidence="3">GSBS06</strain>
    </source>
</reference>
<dbReference type="SUPFAM" id="SSF52047">
    <property type="entry name" value="RNI-like"/>
    <property type="match status" value="1"/>
</dbReference>
<organism evidence="3">
    <name type="scientific">Aplanochytrium stocchinoi</name>
    <dbReference type="NCBI Taxonomy" id="215587"/>
    <lineage>
        <taxon>Eukaryota</taxon>
        <taxon>Sar</taxon>
        <taxon>Stramenopiles</taxon>
        <taxon>Bigyra</taxon>
        <taxon>Labyrinthulomycetes</taxon>
        <taxon>Thraustochytrida</taxon>
        <taxon>Thraustochytriidae</taxon>
        <taxon>Aplanochytrium</taxon>
    </lineage>
</organism>
<dbReference type="EMBL" id="HBIN01008692">
    <property type="protein sequence ID" value="CAE0436195.1"/>
    <property type="molecule type" value="Transcribed_RNA"/>
</dbReference>
<proteinExistence type="predicted"/>
<dbReference type="SMART" id="SM00367">
    <property type="entry name" value="LRR_CC"/>
    <property type="match status" value="8"/>
</dbReference>
<dbReference type="Pfam" id="PF25372">
    <property type="entry name" value="DUF7885"/>
    <property type="match status" value="1"/>
</dbReference>
<evidence type="ECO:0000259" key="2">
    <source>
        <dbReference type="Pfam" id="PF25372"/>
    </source>
</evidence>
<dbReference type="InterPro" id="IPR057207">
    <property type="entry name" value="FBXL15_LRR"/>
</dbReference>
<dbReference type="Gene3D" id="3.80.10.10">
    <property type="entry name" value="Ribonuclease Inhibitor"/>
    <property type="match status" value="4"/>
</dbReference>
<dbReference type="GO" id="GO:0031146">
    <property type="term" value="P:SCF-dependent proteasomal ubiquitin-dependent protein catabolic process"/>
    <property type="evidence" value="ECO:0007669"/>
    <property type="project" value="TreeGrafter"/>
</dbReference>
<dbReference type="PANTHER" id="PTHR13318">
    <property type="entry name" value="PARTNER OF PAIRED, ISOFORM B-RELATED"/>
    <property type="match status" value="1"/>
</dbReference>
<protein>
    <recommendedName>
        <fullName evidence="2">F-box/LRR-repeat protein 15-like leucin rich repeat domain-containing protein</fullName>
    </recommendedName>
</protein>
<feature type="compositionally biased region" description="Basic residues" evidence="1">
    <location>
        <begin position="676"/>
        <end position="687"/>
    </location>
</feature>
<sequence length="839" mass="92888">MDDIGTGLNDSFALKLIPRDIDIDITLPLPTSADQQPPCPHHAKFSPERPNLHSFKGKGISLSGRNLGLLVPECIGEYVLFHFLDIAEICRVRSVSKQFKKFADVSLLNKKYINIKGNPQFSHQSLLGLIDLVSKGKGIQGLSILNCPRYDTMYTNPSENSSFSLALSKLSVLTIRNCDAFTESGLKIALHWCKALVELDCDKVSDDALNILNIEGNKNATFRILKARGSNNLLTNKGIIILARIIRFGAAIACTHHEKQAHEREDNNNMERKFRFSADITGCHVTSEGLINFARILAAQEDDNRAINLPQFSRLCTLGLDLSDCFQLSSGNGVSRSLEFLLNGPFVRLEDLRLNGVRASDALLLSLAENAGIGFGHYPMKSLHLGDCLNILNTSSLLSLAASVSVCEELESLTMRNCIHSGTDGLTTLVTKCQNLIELDLSKCQKGVVDRTLVEIGKNCHHLKKADFHSCDQITDYGVEALVQSCVKLEELNFGSCKQLTNAAVTNIVAWLPKLKLLCLFCCSRITDTSVLVMAKKCAALECLDVSWCYKINGSSLFSLSKSCRTLKELYIEGSHISKLDVQNIIHVSACLTTETVYRDSLVNSASISWSSQHPCESPNCVHRDGTSKQRYSLYRANSSGNVFEVSPRYGKHGDVCTCNNYFHSEHSSEKPSKTAGRKKKHGRRKTLIQSSSLLLSSSKLLSNPFADQYSKVNNRTTRHSFGACSLTPKYGGKRCSFSGEYGTPLSGYALKLDRASNQSNVKTPRRIWGENSDDLDRLRAFSFSSEKDLLPSSTMQTRNSYGYPPSMASPTVSFRSEVSELDFVEENMLMFKLDESYE</sequence>
<dbReference type="GO" id="GO:0019005">
    <property type="term" value="C:SCF ubiquitin ligase complex"/>
    <property type="evidence" value="ECO:0007669"/>
    <property type="project" value="TreeGrafter"/>
</dbReference>
<dbReference type="InterPro" id="IPR006553">
    <property type="entry name" value="Leu-rich_rpt_Cys-con_subtyp"/>
</dbReference>